<feature type="compositionally biased region" description="Basic and acidic residues" evidence="1">
    <location>
        <begin position="77"/>
        <end position="89"/>
    </location>
</feature>
<name>K5VUR4_PHACS</name>
<keyword evidence="3" id="KW-1185">Reference proteome</keyword>
<dbReference type="InParanoid" id="K5VUR4"/>
<evidence type="ECO:0000313" key="3">
    <source>
        <dbReference type="Proteomes" id="UP000008370"/>
    </source>
</evidence>
<feature type="compositionally biased region" description="Polar residues" evidence="1">
    <location>
        <begin position="11"/>
        <end position="21"/>
    </location>
</feature>
<evidence type="ECO:0000313" key="2">
    <source>
        <dbReference type="EMBL" id="EKM50289.1"/>
    </source>
</evidence>
<feature type="compositionally biased region" description="Basic residues" evidence="1">
    <location>
        <begin position="90"/>
        <end position="106"/>
    </location>
</feature>
<dbReference type="Proteomes" id="UP000008370">
    <property type="component" value="Unassembled WGS sequence"/>
</dbReference>
<proteinExistence type="predicted"/>
<reference evidence="2 3" key="1">
    <citation type="journal article" date="2012" name="BMC Genomics">
        <title>Comparative genomics of the white-rot fungi, Phanerochaete carnosa and P. chrysosporium, to elucidate the genetic basis of the distinct wood types they colonize.</title>
        <authorList>
            <person name="Suzuki H."/>
            <person name="MacDonald J."/>
            <person name="Syed K."/>
            <person name="Salamov A."/>
            <person name="Hori C."/>
            <person name="Aerts A."/>
            <person name="Henrissat B."/>
            <person name="Wiebenga A."/>
            <person name="vanKuyk P.A."/>
            <person name="Barry K."/>
            <person name="Lindquist E."/>
            <person name="LaButti K."/>
            <person name="Lapidus A."/>
            <person name="Lucas S."/>
            <person name="Coutinho P."/>
            <person name="Gong Y."/>
            <person name="Samejima M."/>
            <person name="Mahadevan R."/>
            <person name="Abou-Zaid M."/>
            <person name="de Vries R.P."/>
            <person name="Igarashi K."/>
            <person name="Yadav J.S."/>
            <person name="Grigoriev I.V."/>
            <person name="Master E.R."/>
        </authorList>
    </citation>
    <scope>NUCLEOTIDE SEQUENCE [LARGE SCALE GENOMIC DNA]</scope>
    <source>
        <strain evidence="2 3">HHB-10118-sp</strain>
    </source>
</reference>
<dbReference type="AlphaFoldDB" id="K5VUR4"/>
<gene>
    <name evidence="2" type="ORF">PHACADRAFT_264902</name>
</gene>
<dbReference type="KEGG" id="pco:PHACADRAFT_264902"/>
<sequence>MHLRAAPAASKPQSGPSQSIIVRSLPISFGRTHLRQRINRKKERALEIVEVKEEEVDEKPRERHAVNKENVAAGPSKYDDEERVPEVPRPKRSRRSPLRPPFRHPSRHVENCDRLRAAGAANVPTAAPAAVVAPPAPVQAAPVATPMPVIVALAAQPAQGALCFRRHTTSSRRTSSARAYLPPANRPGTR</sequence>
<dbReference type="GeneID" id="18918953"/>
<feature type="region of interest" description="Disordered" evidence="1">
    <location>
        <begin position="1"/>
        <end position="21"/>
    </location>
</feature>
<accession>K5VUR4</accession>
<feature type="compositionally biased region" description="Basic and acidic residues" evidence="1">
    <location>
        <begin position="58"/>
        <end position="67"/>
    </location>
</feature>
<dbReference type="EMBL" id="JH930479">
    <property type="protein sequence ID" value="EKM50289.1"/>
    <property type="molecule type" value="Genomic_DNA"/>
</dbReference>
<feature type="region of interest" description="Disordered" evidence="1">
    <location>
        <begin position="167"/>
        <end position="190"/>
    </location>
</feature>
<evidence type="ECO:0000256" key="1">
    <source>
        <dbReference type="SAM" id="MobiDB-lite"/>
    </source>
</evidence>
<protein>
    <submittedName>
        <fullName evidence="2">Uncharacterized protein</fullName>
    </submittedName>
</protein>
<feature type="region of interest" description="Disordered" evidence="1">
    <location>
        <begin position="52"/>
        <end position="107"/>
    </location>
</feature>
<dbReference type="HOGENOM" id="CLU_1428453_0_0_1"/>
<dbReference type="RefSeq" id="XP_007401472.1">
    <property type="nucleotide sequence ID" value="XM_007401410.1"/>
</dbReference>
<organism evidence="2 3">
    <name type="scientific">Phanerochaete carnosa (strain HHB-10118-sp)</name>
    <name type="common">White-rot fungus</name>
    <name type="synonym">Peniophora carnosa</name>
    <dbReference type="NCBI Taxonomy" id="650164"/>
    <lineage>
        <taxon>Eukaryota</taxon>
        <taxon>Fungi</taxon>
        <taxon>Dikarya</taxon>
        <taxon>Basidiomycota</taxon>
        <taxon>Agaricomycotina</taxon>
        <taxon>Agaricomycetes</taxon>
        <taxon>Polyporales</taxon>
        <taxon>Phanerochaetaceae</taxon>
        <taxon>Phanerochaete</taxon>
    </lineage>
</organism>